<dbReference type="InterPro" id="IPR001433">
    <property type="entry name" value="OxRdtase_FAD/NAD-bd"/>
</dbReference>
<organism evidence="11 12">
    <name type="scientific">Streptomyces solicavernae</name>
    <dbReference type="NCBI Taxonomy" id="3043614"/>
    <lineage>
        <taxon>Bacteria</taxon>
        <taxon>Bacillati</taxon>
        <taxon>Actinomycetota</taxon>
        <taxon>Actinomycetes</taxon>
        <taxon>Kitasatosporales</taxon>
        <taxon>Streptomycetaceae</taxon>
        <taxon>Streptomyces</taxon>
    </lineage>
</organism>
<keyword evidence="4" id="KW-0479">Metal-binding</keyword>
<dbReference type="InterPro" id="IPR012675">
    <property type="entry name" value="Beta-grasp_dom_sf"/>
</dbReference>
<dbReference type="CDD" id="cd00207">
    <property type="entry name" value="fer2"/>
    <property type="match status" value="1"/>
</dbReference>
<accession>A0ABT6RSX4</accession>
<dbReference type="PRINTS" id="PR00410">
    <property type="entry name" value="PHEHYDRXLASE"/>
</dbReference>
<keyword evidence="2" id="KW-0285">Flavoprotein</keyword>
<dbReference type="PRINTS" id="PR00371">
    <property type="entry name" value="FPNCR"/>
</dbReference>
<dbReference type="InterPro" id="IPR001041">
    <property type="entry name" value="2Fe-2S_ferredoxin-type"/>
</dbReference>
<evidence type="ECO:0000256" key="8">
    <source>
        <dbReference type="ARBA" id="ARBA00023014"/>
    </source>
</evidence>
<dbReference type="Pfam" id="PF00970">
    <property type="entry name" value="FAD_binding_6"/>
    <property type="match status" value="1"/>
</dbReference>
<dbReference type="PROSITE" id="PS51384">
    <property type="entry name" value="FAD_FR"/>
    <property type="match status" value="1"/>
</dbReference>
<feature type="domain" description="2Fe-2S ferredoxin-type" evidence="9">
    <location>
        <begin position="270"/>
        <end position="358"/>
    </location>
</feature>
<dbReference type="InterPro" id="IPR050415">
    <property type="entry name" value="MRET"/>
</dbReference>
<dbReference type="PROSITE" id="PS00197">
    <property type="entry name" value="2FE2S_FER_1"/>
    <property type="match status" value="1"/>
</dbReference>
<dbReference type="CDD" id="cd06214">
    <property type="entry name" value="PA_degradation_oxidoreductase_like"/>
    <property type="match status" value="1"/>
</dbReference>
<comment type="cofactor">
    <cofactor evidence="1">
        <name>FAD</name>
        <dbReference type="ChEBI" id="CHEBI:57692"/>
    </cofactor>
</comment>
<evidence type="ECO:0000256" key="1">
    <source>
        <dbReference type="ARBA" id="ARBA00001974"/>
    </source>
</evidence>
<dbReference type="PANTHER" id="PTHR47354">
    <property type="entry name" value="NADH OXIDOREDUCTASE HCR"/>
    <property type="match status" value="1"/>
</dbReference>
<dbReference type="Pfam" id="PF00175">
    <property type="entry name" value="NAD_binding_1"/>
    <property type="match status" value="1"/>
</dbReference>
<feature type="domain" description="FAD-binding FR-type" evidence="10">
    <location>
        <begin position="16"/>
        <end position="122"/>
    </location>
</feature>
<dbReference type="RefSeq" id="WP_282513861.1">
    <property type="nucleotide sequence ID" value="NZ_JASCIR010000011.1"/>
</dbReference>
<keyword evidence="8" id="KW-0411">Iron-sulfur</keyword>
<dbReference type="SUPFAM" id="SSF63380">
    <property type="entry name" value="Riboflavin synthase domain-like"/>
    <property type="match status" value="1"/>
</dbReference>
<evidence type="ECO:0000256" key="3">
    <source>
        <dbReference type="ARBA" id="ARBA00022714"/>
    </source>
</evidence>
<reference evidence="11 12" key="1">
    <citation type="submission" date="2023-05" db="EMBL/GenBank/DDBJ databases">
        <title>Draft genome sequence of Streptomyces sp. B-S-A8 isolated from a cave soil in Thailand.</title>
        <authorList>
            <person name="Chamroensaksri N."/>
            <person name="Muangham S."/>
        </authorList>
    </citation>
    <scope>NUCLEOTIDE SEQUENCE [LARGE SCALE GENOMIC DNA]</scope>
    <source>
        <strain evidence="11 12">B-S-A8</strain>
    </source>
</reference>
<sequence>MSEPASAAQPAADVPSPRLRVRVAEVVAETADTHSLVLEPAPEDTGRFAYRPGQFLTLRLPGADGRPAARCYSLSSSPHTGEPMKVTVKRVPGGRCSNWVCDRVGPGDEIEVLAPAGTFTPDTLDDDLLLVAGGSGITPVLSIAKSALARGHGRVTLLYANRDDASVVFRDELWGLTEQYPDRLVMIHWLETLLGLPDLARLSAALAPYAGRDAFLCGPAPLMDAAEQALRAAGTPAARVHRERFFSLSGDVFDTPAPAAVVADPAAAVRTAHVALDDETHTVDWPSGQPLLDALLAAGVDAPYSCREGACAACACRVVGGEVKLLRNEVLDEEDLADGYVLACQALPLTDRVEVTYS</sequence>
<evidence type="ECO:0000313" key="11">
    <source>
        <dbReference type="EMBL" id="MDI3387538.1"/>
    </source>
</evidence>
<evidence type="ECO:0000259" key="9">
    <source>
        <dbReference type="PROSITE" id="PS51085"/>
    </source>
</evidence>
<dbReference type="InterPro" id="IPR036010">
    <property type="entry name" value="2Fe-2S_ferredoxin-like_sf"/>
</dbReference>
<dbReference type="InterPro" id="IPR017938">
    <property type="entry name" value="Riboflavin_synthase-like_b-brl"/>
</dbReference>
<protein>
    <submittedName>
        <fullName evidence="11">Ferredoxin--NADP reductase</fullName>
    </submittedName>
</protein>
<dbReference type="Gene3D" id="2.40.30.10">
    <property type="entry name" value="Translation factors"/>
    <property type="match status" value="1"/>
</dbReference>
<dbReference type="InterPro" id="IPR001709">
    <property type="entry name" value="Flavoprot_Pyr_Nucl_cyt_Rdtase"/>
</dbReference>
<dbReference type="PANTHER" id="PTHR47354:SF8">
    <property type="entry name" value="1,2-PHENYLACETYL-COA EPOXIDASE, SUBUNIT E"/>
    <property type="match status" value="1"/>
</dbReference>
<dbReference type="Gene3D" id="3.40.50.80">
    <property type="entry name" value="Nucleotide-binding domain of ferredoxin-NADP reductase (FNR) module"/>
    <property type="match status" value="1"/>
</dbReference>
<evidence type="ECO:0000256" key="7">
    <source>
        <dbReference type="ARBA" id="ARBA00023004"/>
    </source>
</evidence>
<proteinExistence type="predicted"/>
<evidence type="ECO:0000256" key="6">
    <source>
        <dbReference type="ARBA" id="ARBA00023002"/>
    </source>
</evidence>
<dbReference type="Pfam" id="PF00111">
    <property type="entry name" value="Fer2"/>
    <property type="match status" value="1"/>
</dbReference>
<evidence type="ECO:0000256" key="4">
    <source>
        <dbReference type="ARBA" id="ARBA00022723"/>
    </source>
</evidence>
<dbReference type="InterPro" id="IPR039261">
    <property type="entry name" value="FNR_nucleotide-bd"/>
</dbReference>
<dbReference type="EMBL" id="JASCIR010000011">
    <property type="protein sequence ID" value="MDI3387538.1"/>
    <property type="molecule type" value="Genomic_DNA"/>
</dbReference>
<dbReference type="Proteomes" id="UP001224661">
    <property type="component" value="Unassembled WGS sequence"/>
</dbReference>
<evidence type="ECO:0000256" key="2">
    <source>
        <dbReference type="ARBA" id="ARBA00022630"/>
    </source>
</evidence>
<keyword evidence="6" id="KW-0560">Oxidoreductase</keyword>
<dbReference type="InterPro" id="IPR017927">
    <property type="entry name" value="FAD-bd_FR_type"/>
</dbReference>
<gene>
    <name evidence="11" type="ORF">QIS99_15215</name>
</gene>
<evidence type="ECO:0000313" key="12">
    <source>
        <dbReference type="Proteomes" id="UP001224661"/>
    </source>
</evidence>
<evidence type="ECO:0000256" key="5">
    <source>
        <dbReference type="ARBA" id="ARBA00022827"/>
    </source>
</evidence>
<keyword evidence="7" id="KW-0408">Iron</keyword>
<keyword evidence="3" id="KW-0001">2Fe-2S</keyword>
<comment type="caution">
    <text evidence="11">The sequence shown here is derived from an EMBL/GenBank/DDBJ whole genome shotgun (WGS) entry which is preliminary data.</text>
</comment>
<evidence type="ECO:0000259" key="10">
    <source>
        <dbReference type="PROSITE" id="PS51384"/>
    </source>
</evidence>
<name>A0ABT6RSX4_9ACTN</name>
<dbReference type="InterPro" id="IPR008333">
    <property type="entry name" value="Cbr1-like_FAD-bd_dom"/>
</dbReference>
<dbReference type="SUPFAM" id="SSF52343">
    <property type="entry name" value="Ferredoxin reductase-like, C-terminal NADP-linked domain"/>
    <property type="match status" value="1"/>
</dbReference>
<keyword evidence="12" id="KW-1185">Reference proteome</keyword>
<dbReference type="InterPro" id="IPR006058">
    <property type="entry name" value="2Fe2S_fd_BS"/>
</dbReference>
<dbReference type="Gene3D" id="3.10.20.30">
    <property type="match status" value="1"/>
</dbReference>
<keyword evidence="5" id="KW-0274">FAD</keyword>
<dbReference type="PROSITE" id="PS51085">
    <property type="entry name" value="2FE2S_FER_2"/>
    <property type="match status" value="1"/>
</dbReference>
<dbReference type="SUPFAM" id="SSF54292">
    <property type="entry name" value="2Fe-2S ferredoxin-like"/>
    <property type="match status" value="1"/>
</dbReference>